<dbReference type="SUPFAM" id="SSF50465">
    <property type="entry name" value="EF-Tu/eEF-1alpha/eIF2-gamma C-terminal domain"/>
    <property type="match status" value="1"/>
</dbReference>
<keyword evidence="4" id="KW-0648">Protein biosynthesis</keyword>
<gene>
    <name evidence="9" type="ORF">PCOS0759_LOCUS3211</name>
</gene>
<dbReference type="InterPro" id="IPR033720">
    <property type="entry name" value="EFTU_2"/>
</dbReference>
<dbReference type="InterPro" id="IPR027417">
    <property type="entry name" value="P-loop_NTPase"/>
</dbReference>
<dbReference type="CDD" id="cd03697">
    <property type="entry name" value="EFTU_II"/>
    <property type="match status" value="1"/>
</dbReference>
<dbReference type="CDD" id="cd01884">
    <property type="entry name" value="EF_Tu"/>
    <property type="match status" value="1"/>
</dbReference>
<dbReference type="InterPro" id="IPR009001">
    <property type="entry name" value="Transl_elong_EF1A/Init_IF2_C"/>
</dbReference>
<organism evidence="9">
    <name type="scientific">Percolomonas cosmopolitus</name>
    <dbReference type="NCBI Taxonomy" id="63605"/>
    <lineage>
        <taxon>Eukaryota</taxon>
        <taxon>Discoba</taxon>
        <taxon>Heterolobosea</taxon>
        <taxon>Tetramitia</taxon>
        <taxon>Eutetramitia</taxon>
        <taxon>Percolomonadidae</taxon>
        <taxon>Percolomonas</taxon>
    </lineage>
</organism>
<dbReference type="Pfam" id="PF00009">
    <property type="entry name" value="GTP_EFTU"/>
    <property type="match status" value="1"/>
</dbReference>
<accession>A0A7S1KNI7</accession>
<dbReference type="NCBIfam" id="NF009372">
    <property type="entry name" value="PRK12735.1"/>
    <property type="match status" value="1"/>
</dbReference>
<dbReference type="NCBIfam" id="NF000766">
    <property type="entry name" value="PRK00049.1"/>
    <property type="match status" value="1"/>
</dbReference>
<dbReference type="EMBL" id="HBGD01003910">
    <property type="protein sequence ID" value="CAD9079971.1"/>
    <property type="molecule type" value="Transcribed_RNA"/>
</dbReference>
<dbReference type="PANTHER" id="PTHR43721">
    <property type="entry name" value="ELONGATION FACTOR TU-RELATED"/>
    <property type="match status" value="1"/>
</dbReference>
<feature type="domain" description="Tr-type G" evidence="8">
    <location>
        <begin position="26"/>
        <end position="224"/>
    </location>
</feature>
<dbReference type="GO" id="GO:0003746">
    <property type="term" value="F:translation elongation factor activity"/>
    <property type="evidence" value="ECO:0007669"/>
    <property type="project" value="UniProtKB-UniRule"/>
</dbReference>
<dbReference type="InterPro" id="IPR041709">
    <property type="entry name" value="EF-Tu_GTP-bd"/>
</dbReference>
<keyword evidence="2 6" id="KW-0547">Nucleotide-binding</keyword>
<dbReference type="PROSITE" id="PS00301">
    <property type="entry name" value="G_TR_1"/>
    <property type="match status" value="1"/>
</dbReference>
<dbReference type="FunFam" id="2.40.30.10:FF:000001">
    <property type="entry name" value="Elongation factor Tu"/>
    <property type="match status" value="1"/>
</dbReference>
<reference evidence="9" key="1">
    <citation type="submission" date="2021-01" db="EMBL/GenBank/DDBJ databases">
        <authorList>
            <person name="Corre E."/>
            <person name="Pelletier E."/>
            <person name="Niang G."/>
            <person name="Scheremetjew M."/>
            <person name="Finn R."/>
            <person name="Kale V."/>
            <person name="Holt S."/>
            <person name="Cochrane G."/>
            <person name="Meng A."/>
            <person name="Brown T."/>
            <person name="Cohen L."/>
        </authorList>
    </citation>
    <scope>NUCLEOTIDE SEQUENCE</scope>
    <source>
        <strain evidence="9">WS</strain>
    </source>
</reference>
<dbReference type="SUPFAM" id="SSF52540">
    <property type="entry name" value="P-loop containing nucleoside triphosphate hydrolases"/>
    <property type="match status" value="1"/>
</dbReference>
<sequence>MQRHSQKFLSSFIKRSYAKDKFVRNKPHVNIGTVGHVDHGKTTLSAAITKVLAESSGGSVQFKSYDQIDKAPEERARGITISATHIEYETANRHYAHIDCPGHSDYVKNMITGAAQMDGSILVVGSDDGPMLQTREHLWLCSQAGVKHICVFLNKVDLVGDDDMVDIVEEEVRDLLKEYGYDGDNTPIIRGSALKALEGDTSEIGVPAVLKLMEEVDSYIPTPERDTKKPFAMPIESVFNISGRGTVVTGKADTGVLKTGDTVDVVGYGATPLRGQITGIEMFHKIVDQAQAGDNLGLLIKGADKSNVRRGMIVAAGGSMPPVQDFDANVYVLTKDEGGRHTPFFEGFQPQFFFKTADITGTIYFLDKEGNRKKDIPDQASLKKEKAAAPKESEADNKEMALPGDKKSIQVTLREGMPVTEGMSFSIRESGKTIAAGRVTKVYPMAQKGGAKAGKAGGKKGKK</sequence>
<evidence type="ECO:0000256" key="2">
    <source>
        <dbReference type="ARBA" id="ARBA00022741"/>
    </source>
</evidence>
<dbReference type="InterPro" id="IPR000795">
    <property type="entry name" value="T_Tr_GTP-bd_dom"/>
</dbReference>
<dbReference type="GO" id="GO:0005739">
    <property type="term" value="C:mitochondrion"/>
    <property type="evidence" value="ECO:0007669"/>
    <property type="project" value="TreeGrafter"/>
</dbReference>
<dbReference type="InterPro" id="IPR031157">
    <property type="entry name" value="G_TR_CS"/>
</dbReference>
<feature type="compositionally biased region" description="Basic and acidic residues" evidence="7">
    <location>
        <begin position="376"/>
        <end position="408"/>
    </location>
</feature>
<dbReference type="NCBIfam" id="TIGR00231">
    <property type="entry name" value="small_GTP"/>
    <property type="match status" value="1"/>
</dbReference>
<evidence type="ECO:0000256" key="1">
    <source>
        <dbReference type="ARBA" id="ARBA00007249"/>
    </source>
</evidence>
<dbReference type="FunFam" id="3.40.50.300:FF:000003">
    <property type="entry name" value="Elongation factor Tu"/>
    <property type="match status" value="1"/>
</dbReference>
<dbReference type="InterPro" id="IPR004541">
    <property type="entry name" value="Transl_elong_EFTu/EF1A_bac/org"/>
</dbReference>
<dbReference type="Pfam" id="PF03143">
    <property type="entry name" value="GTP_EFTU_D3"/>
    <property type="match status" value="1"/>
</dbReference>
<name>A0A7S1KNI7_9EUKA</name>
<evidence type="ECO:0000259" key="8">
    <source>
        <dbReference type="PROSITE" id="PS51722"/>
    </source>
</evidence>
<keyword evidence="3 6" id="KW-0251">Elongation factor</keyword>
<dbReference type="InterPro" id="IPR009000">
    <property type="entry name" value="Transl_B-barrel_sf"/>
</dbReference>
<evidence type="ECO:0000256" key="6">
    <source>
        <dbReference type="RuleBase" id="RU000325"/>
    </source>
</evidence>
<dbReference type="GO" id="GO:0005525">
    <property type="term" value="F:GTP binding"/>
    <property type="evidence" value="ECO:0007669"/>
    <property type="project" value="UniProtKB-UniRule"/>
</dbReference>
<protein>
    <recommendedName>
        <fullName evidence="6">Elongation factor Tu</fullName>
    </recommendedName>
</protein>
<evidence type="ECO:0000256" key="3">
    <source>
        <dbReference type="ARBA" id="ARBA00022768"/>
    </source>
</evidence>
<dbReference type="InterPro" id="IPR004160">
    <property type="entry name" value="Transl_elong_EFTu/EF1A_C"/>
</dbReference>
<dbReference type="PROSITE" id="PS51722">
    <property type="entry name" value="G_TR_2"/>
    <property type="match status" value="1"/>
</dbReference>
<comment type="function">
    <text evidence="6">This protein promotes the GTP-dependent binding of aminoacyl-tRNA to the A-site of ribosomes during protein biosynthesis.</text>
</comment>
<evidence type="ECO:0000313" key="9">
    <source>
        <dbReference type="EMBL" id="CAD9079971.1"/>
    </source>
</evidence>
<dbReference type="SUPFAM" id="SSF50447">
    <property type="entry name" value="Translation proteins"/>
    <property type="match status" value="1"/>
</dbReference>
<dbReference type="InterPro" id="IPR050055">
    <property type="entry name" value="EF-Tu_GTPase"/>
</dbReference>
<evidence type="ECO:0000256" key="4">
    <source>
        <dbReference type="ARBA" id="ARBA00022917"/>
    </source>
</evidence>
<dbReference type="InterPro" id="IPR004161">
    <property type="entry name" value="EFTu-like_2"/>
</dbReference>
<dbReference type="PANTHER" id="PTHR43721:SF22">
    <property type="entry name" value="ELONGATION FACTOR TU, MITOCHONDRIAL"/>
    <property type="match status" value="1"/>
</dbReference>
<dbReference type="NCBIfam" id="TIGR00485">
    <property type="entry name" value="EF-Tu"/>
    <property type="match status" value="1"/>
</dbReference>
<dbReference type="Pfam" id="PF03144">
    <property type="entry name" value="GTP_EFTU_D2"/>
    <property type="match status" value="1"/>
</dbReference>
<dbReference type="AlphaFoldDB" id="A0A7S1KNI7"/>
<dbReference type="Gene3D" id="3.40.50.300">
    <property type="entry name" value="P-loop containing nucleotide triphosphate hydrolases"/>
    <property type="match status" value="1"/>
</dbReference>
<dbReference type="GO" id="GO:0003924">
    <property type="term" value="F:GTPase activity"/>
    <property type="evidence" value="ECO:0007669"/>
    <property type="project" value="UniProtKB-UniRule"/>
</dbReference>
<feature type="region of interest" description="Disordered" evidence="7">
    <location>
        <begin position="376"/>
        <end position="411"/>
    </location>
</feature>
<evidence type="ECO:0000256" key="5">
    <source>
        <dbReference type="ARBA" id="ARBA00023134"/>
    </source>
</evidence>
<dbReference type="NCBIfam" id="NF009373">
    <property type="entry name" value="PRK12736.1"/>
    <property type="match status" value="1"/>
</dbReference>
<comment type="similarity">
    <text evidence="1 6">Belongs to the TRAFAC class translation factor GTPase superfamily. Classic translation factor GTPase family. EF-Tu/EF-1A subfamily.</text>
</comment>
<dbReference type="Gene3D" id="2.40.30.10">
    <property type="entry name" value="Translation factors"/>
    <property type="match status" value="2"/>
</dbReference>
<dbReference type="InterPro" id="IPR005225">
    <property type="entry name" value="Small_GTP-bd"/>
</dbReference>
<dbReference type="PRINTS" id="PR00315">
    <property type="entry name" value="ELONGATNFCT"/>
</dbReference>
<dbReference type="GO" id="GO:0070125">
    <property type="term" value="P:mitochondrial translational elongation"/>
    <property type="evidence" value="ECO:0007669"/>
    <property type="project" value="TreeGrafter"/>
</dbReference>
<keyword evidence="5 6" id="KW-0342">GTP-binding</keyword>
<evidence type="ECO:0000256" key="7">
    <source>
        <dbReference type="SAM" id="MobiDB-lite"/>
    </source>
</evidence>
<proteinExistence type="inferred from homology"/>